<name>A0A395WBR6_9FIRM</name>
<protein>
    <submittedName>
        <fullName evidence="2">Uncharacterized protein</fullName>
    </submittedName>
</protein>
<dbReference type="AlphaFoldDB" id="A0A395WBR6"/>
<accession>A0A395WBR6</accession>
<evidence type="ECO:0000256" key="1">
    <source>
        <dbReference type="SAM" id="Phobius"/>
    </source>
</evidence>
<evidence type="ECO:0000313" key="3">
    <source>
        <dbReference type="Proteomes" id="UP000265489"/>
    </source>
</evidence>
<feature type="transmembrane region" description="Helical" evidence="1">
    <location>
        <begin position="7"/>
        <end position="26"/>
    </location>
</feature>
<keyword evidence="1" id="KW-1133">Transmembrane helix</keyword>
<gene>
    <name evidence="2" type="ORF">DWW32_06555</name>
</gene>
<dbReference type="Proteomes" id="UP000265489">
    <property type="component" value="Unassembled WGS sequence"/>
</dbReference>
<keyword evidence="1" id="KW-0472">Membrane</keyword>
<feature type="transmembrane region" description="Helical" evidence="1">
    <location>
        <begin position="56"/>
        <end position="78"/>
    </location>
</feature>
<reference evidence="2 3" key="1">
    <citation type="submission" date="2018-08" db="EMBL/GenBank/DDBJ databases">
        <title>A genome reference for cultivated species of the human gut microbiota.</title>
        <authorList>
            <person name="Zou Y."/>
            <person name="Xue W."/>
            <person name="Luo G."/>
        </authorList>
    </citation>
    <scope>NUCLEOTIDE SEQUENCE [LARGE SCALE GENOMIC DNA]</scope>
    <source>
        <strain evidence="2 3">AF15-20</strain>
    </source>
</reference>
<dbReference type="EMBL" id="QRYQ01000010">
    <property type="protein sequence ID" value="RGU91523.1"/>
    <property type="molecule type" value="Genomic_DNA"/>
</dbReference>
<evidence type="ECO:0000313" key="2">
    <source>
        <dbReference type="EMBL" id="RGU91523.1"/>
    </source>
</evidence>
<dbReference type="RefSeq" id="WP_003865052.1">
    <property type="nucleotide sequence ID" value="NZ_CABLCL010000068.1"/>
</dbReference>
<dbReference type="GeneID" id="66578766"/>
<proteinExistence type="predicted"/>
<organism evidence="2 3">
    <name type="scientific">Holdemanella biformis</name>
    <dbReference type="NCBI Taxonomy" id="1735"/>
    <lineage>
        <taxon>Bacteria</taxon>
        <taxon>Bacillati</taxon>
        <taxon>Bacillota</taxon>
        <taxon>Erysipelotrichia</taxon>
        <taxon>Erysipelotrichales</taxon>
        <taxon>Erysipelotrichaceae</taxon>
        <taxon>Holdemanella</taxon>
    </lineage>
</organism>
<keyword evidence="1" id="KW-0812">Transmembrane</keyword>
<comment type="caution">
    <text evidence="2">The sequence shown here is derived from an EMBL/GenBank/DDBJ whole genome shotgun (WGS) entry which is preliminary data.</text>
</comment>
<sequence>MNILKKPGRILLMIMIVLAVVCPYRVHMYKTKIEEIQSGKLQIDDMPYAASDLHPYSAYLMAVPYIIIEVVLGSLYYVRTRDS</sequence>